<protein>
    <submittedName>
        <fullName evidence="2">Uncharacterized protein</fullName>
    </submittedName>
</protein>
<comment type="caution">
    <text evidence="2">The sequence shown here is derived from an EMBL/GenBank/DDBJ whole genome shotgun (WGS) entry which is preliminary data.</text>
</comment>
<name>A0ABW8VIE8_9BACI</name>
<keyword evidence="1" id="KW-0812">Transmembrane</keyword>
<gene>
    <name evidence="2" type="ORF">ACKA06_00010</name>
</gene>
<evidence type="ECO:0000313" key="3">
    <source>
        <dbReference type="Proteomes" id="UP001628668"/>
    </source>
</evidence>
<dbReference type="Proteomes" id="UP001628668">
    <property type="component" value="Unassembled WGS sequence"/>
</dbReference>
<dbReference type="EMBL" id="JBJOSA010000001">
    <property type="protein sequence ID" value="MFL8935153.1"/>
    <property type="molecule type" value="Genomic_DNA"/>
</dbReference>
<evidence type="ECO:0000256" key="1">
    <source>
        <dbReference type="SAM" id="Phobius"/>
    </source>
</evidence>
<evidence type="ECO:0000313" key="2">
    <source>
        <dbReference type="EMBL" id="MFL8935153.1"/>
    </source>
</evidence>
<dbReference type="RefSeq" id="WP_411158750.1">
    <property type="nucleotide sequence ID" value="NZ_JBJOSA010000001.1"/>
</dbReference>
<sequence>MQRISQIIKKPQGIIPCGFSLFSGNHTSFMDIQLKMDRPVPLAAENPKIDIMKTRYFFLALMSTVNDCMSFPPFLFKILFYYKMVGNLQQGEIGARGTGYSAVLAKVS</sequence>
<feature type="transmembrane region" description="Helical" evidence="1">
    <location>
        <begin position="56"/>
        <end position="82"/>
    </location>
</feature>
<keyword evidence="3" id="KW-1185">Reference proteome</keyword>
<organism evidence="2 3">
    <name type="scientific">Rossellomorea oryzaecorticis</name>
    <dbReference type="NCBI Taxonomy" id="1396505"/>
    <lineage>
        <taxon>Bacteria</taxon>
        <taxon>Bacillati</taxon>
        <taxon>Bacillota</taxon>
        <taxon>Bacilli</taxon>
        <taxon>Bacillales</taxon>
        <taxon>Bacillaceae</taxon>
        <taxon>Rossellomorea</taxon>
    </lineage>
</organism>
<keyword evidence="1" id="KW-0472">Membrane</keyword>
<reference evidence="2 3" key="1">
    <citation type="submission" date="2024-12" db="EMBL/GenBank/DDBJ databases">
        <authorList>
            <person name="Li X."/>
            <person name="Zhang D."/>
        </authorList>
    </citation>
    <scope>NUCLEOTIDE SEQUENCE [LARGE SCALE GENOMIC DNA]</scope>
    <source>
        <strain evidence="2 3">JCM19602</strain>
    </source>
</reference>
<proteinExistence type="predicted"/>
<accession>A0ABW8VIE8</accession>
<keyword evidence="1" id="KW-1133">Transmembrane helix</keyword>